<dbReference type="Pfam" id="PF24882">
    <property type="entry name" value="WHD_ORC2"/>
    <property type="match status" value="1"/>
</dbReference>
<dbReference type="InterPro" id="IPR056773">
    <property type="entry name" value="WHD_ORC2"/>
</dbReference>
<feature type="domain" description="Origin recognition complex subunit 2 winged-helix" evidence="8">
    <location>
        <begin position="559"/>
        <end position="618"/>
    </location>
</feature>
<feature type="compositionally biased region" description="Low complexity" evidence="6">
    <location>
        <begin position="31"/>
        <end position="57"/>
    </location>
</feature>
<feature type="compositionally biased region" description="Acidic residues" evidence="6">
    <location>
        <begin position="213"/>
        <end position="231"/>
    </location>
</feature>
<evidence type="ECO:0000256" key="6">
    <source>
        <dbReference type="SAM" id="MobiDB-lite"/>
    </source>
</evidence>
<keyword evidence="4 5" id="KW-0539">Nucleus</keyword>
<dbReference type="STRING" id="150374.A0A0M9VU77"/>
<protein>
    <recommendedName>
        <fullName evidence="5">Origin recognition complex subunit 2</fullName>
    </recommendedName>
</protein>
<accession>A0A0M9VU77</accession>
<comment type="caution">
    <text evidence="9">The sequence shown here is derived from an EMBL/GenBank/DDBJ whole genome shotgun (WGS) entry which is preliminary data.</text>
</comment>
<feature type="compositionally biased region" description="Basic and acidic residues" evidence="6">
    <location>
        <begin position="13"/>
        <end position="26"/>
    </location>
</feature>
<dbReference type="Pfam" id="PF04084">
    <property type="entry name" value="RecA-like_ORC2"/>
    <property type="match status" value="1"/>
</dbReference>
<evidence type="ECO:0000256" key="2">
    <source>
        <dbReference type="ARBA" id="ARBA00007421"/>
    </source>
</evidence>
<evidence type="ECO:0000256" key="3">
    <source>
        <dbReference type="ARBA" id="ARBA00022705"/>
    </source>
</evidence>
<feature type="compositionally biased region" description="Basic and acidic residues" evidence="6">
    <location>
        <begin position="113"/>
        <end position="126"/>
    </location>
</feature>
<reference evidence="9 10" key="1">
    <citation type="submission" date="2015-07" db="EMBL/GenBank/DDBJ databases">
        <title>The genome of the fungus Escovopsis weberi, a specialized disease agent of ant agriculture.</title>
        <authorList>
            <person name="de Man T.J."/>
            <person name="Stajich J.E."/>
            <person name="Kubicek C.P."/>
            <person name="Chenthamara K."/>
            <person name="Atanasova L."/>
            <person name="Druzhinina I.S."/>
            <person name="Birnbaum S."/>
            <person name="Barribeau S.M."/>
            <person name="Teiling C."/>
            <person name="Suen G."/>
            <person name="Currie C."/>
            <person name="Gerardo N.M."/>
        </authorList>
    </citation>
    <scope>NUCLEOTIDE SEQUENCE [LARGE SCALE GENOMIC DNA]</scope>
</reference>
<dbReference type="EMBL" id="LGSR01000020">
    <property type="protein sequence ID" value="KOS19583.1"/>
    <property type="molecule type" value="Genomic_DNA"/>
</dbReference>
<evidence type="ECO:0000256" key="5">
    <source>
        <dbReference type="RuleBase" id="RU368084"/>
    </source>
</evidence>
<dbReference type="OrthoDB" id="346673at2759"/>
<proteinExistence type="inferred from homology"/>
<keyword evidence="10" id="KW-1185">Reference proteome</keyword>
<dbReference type="PANTHER" id="PTHR14052:SF0">
    <property type="entry name" value="ORIGIN RECOGNITION COMPLEX SUBUNIT 2"/>
    <property type="match status" value="1"/>
</dbReference>
<dbReference type="AlphaFoldDB" id="A0A0M9VU77"/>
<dbReference type="GO" id="GO:0006260">
    <property type="term" value="P:DNA replication"/>
    <property type="evidence" value="ECO:0007669"/>
    <property type="project" value="UniProtKB-UniRule"/>
</dbReference>
<evidence type="ECO:0000256" key="1">
    <source>
        <dbReference type="ARBA" id="ARBA00004123"/>
    </source>
</evidence>
<gene>
    <name evidence="9" type="ORF">ESCO_000664</name>
</gene>
<evidence type="ECO:0000259" key="8">
    <source>
        <dbReference type="Pfam" id="PF24882"/>
    </source>
</evidence>
<evidence type="ECO:0000256" key="4">
    <source>
        <dbReference type="ARBA" id="ARBA00023242"/>
    </source>
</evidence>
<dbReference type="GO" id="GO:0003688">
    <property type="term" value="F:DNA replication origin binding"/>
    <property type="evidence" value="ECO:0007669"/>
    <property type="project" value="UniProtKB-UniRule"/>
</dbReference>
<comment type="subunit">
    <text evidence="5">Component of the origin recognition complex (ORC).</text>
</comment>
<comment type="function">
    <text evidence="5">Component of the origin recognition complex (ORC) that binds origins of replication. DNA-binding is ATP-dependent. ORC is required to assemble the pre-replication complex necessary to initiate DNA replication.</text>
</comment>
<name>A0A0M9VU77_ESCWE</name>
<dbReference type="InterPro" id="IPR007220">
    <property type="entry name" value="ORC2"/>
</dbReference>
<comment type="subcellular location">
    <subcellularLocation>
        <location evidence="1 5">Nucleus</location>
    </subcellularLocation>
</comment>
<dbReference type="Proteomes" id="UP000053831">
    <property type="component" value="Unassembled WGS sequence"/>
</dbReference>
<feature type="domain" description="Origin recognition complex subunit 2 RecA-like" evidence="7">
    <location>
        <begin position="318"/>
        <end position="490"/>
    </location>
</feature>
<sequence length="629" mass="68419">MPTRSAAGGDDAPDLRLSEPRAQRERRPTRRAIAAAEFESAAPARRQGRSQARAGAANPAKTVVLDLEPVVMGNGRDNDDGHGHGDDNAVDEIHDVVMQDSELQPQDDAQAESESHTEPEHGKESEAVATPRRRARQVERRPKGGGSPSKAPASILKTPVKNAGLRPAAFTPGSAADRSARKKSARALLVRAMHDGASDDEHAGDRLAREIYESSDDDAEEEEEDVDDDNNEGAAATPSKRPRGRQAGQAKRSTGTRKKRARSPTPPRDLPRHETYFSHNKPGRPRTSDNTLSSLTLLTHDEYFAAMRGRRDRHAEDIAFLEALHAESFPQWAFELSQGFSVCLYGLGSKRALLRRFAGAVHARNRGTRNRIVMVNGYAPTTTLREVLSTVGAAVAGGDRGAPRAVPAGPPAGMARAILALLSAAVGTTLTLAIHSVDAPPLRKPGAQAVLARLAGHPRVHLVCTADTPDFPLLWDMGLRSAFNFVFHDCTTFALFRAEIDVVDQVHELLGRQAQRANGREGVAFVLKSLTENAKNLFRLLVGEVLVAMDDDDDEGAAGEDGVGLEYRMLYNKAVEEFICSSEMAFRTLLKEFHDHQMITSRKDALGTELLSLPFRKEDLEAILEDLSM</sequence>
<evidence type="ECO:0000313" key="10">
    <source>
        <dbReference type="Proteomes" id="UP000053831"/>
    </source>
</evidence>
<evidence type="ECO:0000259" key="7">
    <source>
        <dbReference type="Pfam" id="PF04084"/>
    </source>
</evidence>
<feature type="region of interest" description="Disordered" evidence="6">
    <location>
        <begin position="1"/>
        <end position="292"/>
    </location>
</feature>
<dbReference type="GO" id="GO:0005664">
    <property type="term" value="C:nuclear origin of replication recognition complex"/>
    <property type="evidence" value="ECO:0007669"/>
    <property type="project" value="UniProtKB-UniRule"/>
</dbReference>
<evidence type="ECO:0000313" key="9">
    <source>
        <dbReference type="EMBL" id="KOS19583.1"/>
    </source>
</evidence>
<dbReference type="PANTHER" id="PTHR14052">
    <property type="entry name" value="ORIGIN RECOGNITION COMPLEX SUBUNIT 2"/>
    <property type="match status" value="1"/>
</dbReference>
<feature type="compositionally biased region" description="Basic and acidic residues" evidence="6">
    <location>
        <begin position="76"/>
        <end position="97"/>
    </location>
</feature>
<keyword evidence="3 5" id="KW-0235">DNA replication</keyword>
<organism evidence="9 10">
    <name type="scientific">Escovopsis weberi</name>
    <dbReference type="NCBI Taxonomy" id="150374"/>
    <lineage>
        <taxon>Eukaryota</taxon>
        <taxon>Fungi</taxon>
        <taxon>Dikarya</taxon>
        <taxon>Ascomycota</taxon>
        <taxon>Pezizomycotina</taxon>
        <taxon>Sordariomycetes</taxon>
        <taxon>Hypocreomycetidae</taxon>
        <taxon>Hypocreales</taxon>
        <taxon>Hypocreaceae</taxon>
        <taxon>Escovopsis</taxon>
    </lineage>
</organism>
<comment type="similarity">
    <text evidence="2 5">Belongs to the ORC2 family.</text>
</comment>
<feature type="compositionally biased region" description="Basic and acidic residues" evidence="6">
    <location>
        <begin position="192"/>
        <end position="212"/>
    </location>
</feature>
<dbReference type="InterPro" id="IPR056772">
    <property type="entry name" value="RecA-like_ORC2"/>
</dbReference>